<dbReference type="PANTHER" id="PTHR22953:SF153">
    <property type="entry name" value="PURPLE ACID PHOSPHATASE"/>
    <property type="match status" value="1"/>
</dbReference>
<organism evidence="5 6">
    <name type="scientific">candidate division KD3-62 bacterium DG_56</name>
    <dbReference type="NCBI Taxonomy" id="1704032"/>
    <lineage>
        <taxon>Bacteria</taxon>
        <taxon>candidate division KD3-62</taxon>
    </lineage>
</organism>
<evidence type="ECO:0000256" key="2">
    <source>
        <dbReference type="SAM" id="SignalP"/>
    </source>
</evidence>
<reference evidence="5 6" key="1">
    <citation type="journal article" date="2015" name="Microbiome">
        <title>Genomic resolution of linkages in carbon, nitrogen, and sulfur cycling among widespread estuary sediment bacteria.</title>
        <authorList>
            <person name="Baker B.J."/>
            <person name="Lazar C.S."/>
            <person name="Teske A.P."/>
            <person name="Dick G.J."/>
        </authorList>
    </citation>
    <scope>NUCLEOTIDE SEQUENCE [LARGE SCALE GENOMIC DNA]</scope>
    <source>
        <strain evidence="5">DG_56</strain>
    </source>
</reference>
<dbReference type="Gene3D" id="2.60.40.380">
    <property type="entry name" value="Purple acid phosphatase-like, N-terminal"/>
    <property type="match status" value="1"/>
</dbReference>
<feature type="domain" description="Calcineurin-like phosphoesterase" evidence="3">
    <location>
        <begin position="136"/>
        <end position="298"/>
    </location>
</feature>
<evidence type="ECO:0000259" key="3">
    <source>
        <dbReference type="Pfam" id="PF00149"/>
    </source>
</evidence>
<evidence type="ECO:0000256" key="1">
    <source>
        <dbReference type="ARBA" id="ARBA00022729"/>
    </source>
</evidence>
<dbReference type="CDD" id="cd00063">
    <property type="entry name" value="FN3"/>
    <property type="match status" value="1"/>
</dbReference>
<dbReference type="GO" id="GO:0003993">
    <property type="term" value="F:acid phosphatase activity"/>
    <property type="evidence" value="ECO:0007669"/>
    <property type="project" value="InterPro"/>
</dbReference>
<evidence type="ECO:0000313" key="6">
    <source>
        <dbReference type="Proteomes" id="UP000052020"/>
    </source>
</evidence>
<dbReference type="Gene3D" id="3.60.21.10">
    <property type="match status" value="1"/>
</dbReference>
<evidence type="ECO:0000313" key="5">
    <source>
        <dbReference type="EMBL" id="KPJ63336.1"/>
    </source>
</evidence>
<dbReference type="InterPro" id="IPR003961">
    <property type="entry name" value="FN3_dom"/>
</dbReference>
<sequence>MRRLRAVLWTVVVVALVNARAAATTIIKGPYLQNVTQTSIVVMWETDVAALGRVDYGPTAAYGSSAFDLRSVTIHEAKVTGLTAGATYHYRVASGAASSADSTFQAAPLPGTPVRICHYSDSCYDRMAPPEAPREVVVSMIDSDPDIVLHTGDIVSDARVYEDWWPQFFSKAGDLMMYTPMFAVLGNHEYHSPWYFAFFSLPTESSGLEDWYSHDYTNVHIIGLDSNQDYSPGSAQYNWLVQDLSEHVDAVWTIVHFHHPVYSACGDLSDSNLLIRYLVPLFEAYDVDLVFNGHHHYYEHSLDDGVHYIISGGGGQVVGPTNCHENPYQVYTESCYHHCVIDVAGGTLTVRGKRRDNTTFDPLTLTKGEPAFSFMLSAPRWHLVSVPLVPVDPRPEAVFAGISVNNALFHYDPPNAGYVSYQAADPVPFGTIAAGAGYWLHLSQSARIQYQGLPHEGTQEIELAGGRWTLIGNPFQSAVPLTAIEVHHPGLGQTKTLAAAQQAGWIQLPWYYYDPSVGSYQLCGFDPWSGDDQLRPWRGYWVAAGPQTVRLRISPP</sequence>
<feature type="domain" description="Purple acid phosphatase N-terminal" evidence="4">
    <location>
        <begin position="32"/>
        <end position="105"/>
    </location>
</feature>
<dbReference type="Proteomes" id="UP000052020">
    <property type="component" value="Unassembled WGS sequence"/>
</dbReference>
<evidence type="ECO:0000259" key="4">
    <source>
        <dbReference type="Pfam" id="PF16656"/>
    </source>
</evidence>
<dbReference type="InterPro" id="IPR015914">
    <property type="entry name" value="PAPs_N"/>
</dbReference>
<feature type="signal peptide" evidence="2">
    <location>
        <begin position="1"/>
        <end position="21"/>
    </location>
</feature>
<dbReference type="InterPro" id="IPR004843">
    <property type="entry name" value="Calcineurin-like_PHP"/>
</dbReference>
<keyword evidence="1 2" id="KW-0732">Signal</keyword>
<dbReference type="SUPFAM" id="SSF56300">
    <property type="entry name" value="Metallo-dependent phosphatases"/>
    <property type="match status" value="1"/>
</dbReference>
<dbReference type="InterPro" id="IPR029052">
    <property type="entry name" value="Metallo-depent_PP-like"/>
</dbReference>
<feature type="chain" id="PRO_5006640122" description="Calcineurin-like phosphoesterase domain-containing protein" evidence="2">
    <location>
        <begin position="22"/>
        <end position="556"/>
    </location>
</feature>
<evidence type="ECO:0008006" key="7">
    <source>
        <dbReference type="Google" id="ProtNLM"/>
    </source>
</evidence>
<dbReference type="Pfam" id="PF00149">
    <property type="entry name" value="Metallophos"/>
    <property type="match status" value="1"/>
</dbReference>
<dbReference type="EMBL" id="LIZY01000087">
    <property type="protein sequence ID" value="KPJ63336.1"/>
    <property type="molecule type" value="Genomic_DNA"/>
</dbReference>
<protein>
    <recommendedName>
        <fullName evidence="7">Calcineurin-like phosphoesterase domain-containing protein</fullName>
    </recommendedName>
</protein>
<dbReference type="SUPFAM" id="SSF49363">
    <property type="entry name" value="Purple acid phosphatase, N-terminal domain"/>
    <property type="match status" value="1"/>
</dbReference>
<dbReference type="InterPro" id="IPR039331">
    <property type="entry name" value="PAPs-like"/>
</dbReference>
<dbReference type="AlphaFoldDB" id="A0A0S7XLK7"/>
<dbReference type="Pfam" id="PF16656">
    <property type="entry name" value="Pur_ac_phosph_N"/>
    <property type="match status" value="1"/>
</dbReference>
<gene>
    <name evidence="5" type="ORF">AMK68_04000</name>
</gene>
<proteinExistence type="predicted"/>
<dbReference type="GO" id="GO:0046872">
    <property type="term" value="F:metal ion binding"/>
    <property type="evidence" value="ECO:0007669"/>
    <property type="project" value="InterPro"/>
</dbReference>
<dbReference type="InterPro" id="IPR008963">
    <property type="entry name" value="Purple_acid_Pase-like_N"/>
</dbReference>
<dbReference type="PANTHER" id="PTHR22953">
    <property type="entry name" value="ACID PHOSPHATASE RELATED"/>
    <property type="match status" value="1"/>
</dbReference>
<name>A0A0S7XLK7_9BACT</name>
<comment type="caution">
    <text evidence="5">The sequence shown here is derived from an EMBL/GenBank/DDBJ whole genome shotgun (WGS) entry which is preliminary data.</text>
</comment>
<accession>A0A0S7XLK7</accession>